<dbReference type="Proteomes" id="UP000280960">
    <property type="component" value="Chromosome"/>
</dbReference>
<gene>
    <name evidence="2" type="ORF">D2962_17150</name>
</gene>
<dbReference type="Pfam" id="PF24898">
    <property type="entry name" value="GGDEF_GdpP"/>
    <property type="match status" value="1"/>
</dbReference>
<dbReference type="PROSITE" id="PS50887">
    <property type="entry name" value="GGDEF"/>
    <property type="match status" value="1"/>
</dbReference>
<dbReference type="SUPFAM" id="SSF55073">
    <property type="entry name" value="Nucleotide cyclase"/>
    <property type="match status" value="1"/>
</dbReference>
<protein>
    <submittedName>
        <fullName evidence="2">Recombinase RecJ</fullName>
    </submittedName>
</protein>
<dbReference type="InterPro" id="IPR051319">
    <property type="entry name" value="Oligoribo/pAp-PDE_c-di-AMP_PDE"/>
</dbReference>
<dbReference type="InterPro" id="IPR003156">
    <property type="entry name" value="DHHA1_dom"/>
</dbReference>
<dbReference type="FunFam" id="3.90.1640.10:FF:000002">
    <property type="entry name" value="Cyclic-di-AMP phosphodiesterase"/>
    <property type="match status" value="1"/>
</dbReference>
<dbReference type="Gene3D" id="3.30.70.270">
    <property type="match status" value="1"/>
</dbReference>
<feature type="domain" description="GGDEF" evidence="1">
    <location>
        <begin position="55"/>
        <end position="183"/>
    </location>
</feature>
<dbReference type="AlphaFoldDB" id="A0A3G2RAA6"/>
<dbReference type="Pfam" id="PF01368">
    <property type="entry name" value="DHH"/>
    <property type="match status" value="1"/>
</dbReference>
<dbReference type="Pfam" id="PF02272">
    <property type="entry name" value="DHHA1"/>
    <property type="match status" value="1"/>
</dbReference>
<dbReference type="InterPro" id="IPR043128">
    <property type="entry name" value="Rev_trsase/Diguanyl_cyclase"/>
</dbReference>
<dbReference type="GO" id="GO:0003676">
    <property type="term" value="F:nucleic acid binding"/>
    <property type="evidence" value="ECO:0007669"/>
    <property type="project" value="InterPro"/>
</dbReference>
<sequence>MSDQGETQIKLKDRVYFITSKSLEKSDKMRNQKFRALFFRDMTELFEHKKRLNEEKIVVGYIQVDNFDEVMAICPDENRPEILARIDKTIAQWVQGFNGFLKKYESDKFLAVLSLKEFNRAQEGKFSILEEIKEIKVGPAMPVTLSIGVAYGQDVLLEISRTAQNALELCLGRGGDQVVVKAEGKTHFFGGKTKELEKYSRVRARVISHALRDLIEESDVVLVLGHVFLDMDALGAGIGIVTAARSLGKQGFFILSPEQSPSVESLMELLQKDESMKKYLIREEEALGKMTRKTLVVVVDTHRPSFCLSQKVLQKAEKVVVVDHHRRGEEFIDKAFLVYLEPYASSTSEMVTEMLEYMGDEVKPTPLEATALLSGIVVDTRNFAFKTGVRTFEAASFLRRVGADPTVVYKLFQEDIDTVNARAEVVKRAEQMFEHIAVSYYLEKPKNPSLSAAQAANSLLEIKGIYASFVLVPTDDGISISARSLGNVNVQKVLEKLGGGGHLTVAGAQLKDTDLEEAVEKLKTAISEYFKEGETT</sequence>
<dbReference type="InterPro" id="IPR038763">
    <property type="entry name" value="DHH_sf"/>
</dbReference>
<dbReference type="SUPFAM" id="SSF64182">
    <property type="entry name" value="DHH phosphoesterases"/>
    <property type="match status" value="1"/>
</dbReference>
<dbReference type="InterPro" id="IPR000160">
    <property type="entry name" value="GGDEF_dom"/>
</dbReference>
<dbReference type="Gene3D" id="3.10.310.30">
    <property type="match status" value="1"/>
</dbReference>
<name>A0A3G2RAA6_9FIRM</name>
<reference evidence="2 3" key="1">
    <citation type="submission" date="2018-10" db="EMBL/GenBank/DDBJ databases">
        <authorList>
            <person name="Zhang X."/>
        </authorList>
    </citation>
    <scope>NUCLEOTIDE SEQUENCE [LARGE SCALE GENOMIC DNA]</scope>
    <source>
        <strain evidence="2 3">SK-G1</strain>
    </source>
</reference>
<evidence type="ECO:0000259" key="1">
    <source>
        <dbReference type="PROSITE" id="PS50887"/>
    </source>
</evidence>
<keyword evidence="3" id="KW-1185">Reference proteome</keyword>
<dbReference type="PANTHER" id="PTHR47618">
    <property type="entry name" value="BIFUNCTIONAL OLIGORIBONUCLEASE AND PAP PHOSPHATASE NRNA"/>
    <property type="match status" value="1"/>
</dbReference>
<organism evidence="2 3">
    <name type="scientific">Biomaibacter acetigenes</name>
    <dbReference type="NCBI Taxonomy" id="2316383"/>
    <lineage>
        <taxon>Bacteria</taxon>
        <taxon>Bacillati</taxon>
        <taxon>Bacillota</taxon>
        <taxon>Clostridia</taxon>
        <taxon>Thermosediminibacterales</taxon>
        <taxon>Tepidanaerobacteraceae</taxon>
        <taxon>Biomaibacter</taxon>
    </lineage>
</organism>
<dbReference type="EMBL" id="CP033169">
    <property type="protein sequence ID" value="AYO32355.1"/>
    <property type="molecule type" value="Genomic_DNA"/>
</dbReference>
<proteinExistence type="predicted"/>
<dbReference type="InterPro" id="IPR029787">
    <property type="entry name" value="Nucleotide_cyclase"/>
</dbReference>
<dbReference type="PANTHER" id="PTHR47618:SF2">
    <property type="entry name" value="CYCLIC-DI-AMP PHOSPHODIESTERASE GDPP"/>
    <property type="match status" value="1"/>
</dbReference>
<evidence type="ECO:0000313" key="3">
    <source>
        <dbReference type="Proteomes" id="UP000280960"/>
    </source>
</evidence>
<evidence type="ECO:0000313" key="2">
    <source>
        <dbReference type="EMBL" id="AYO32355.1"/>
    </source>
</evidence>
<dbReference type="KEGG" id="bacg:D2962_17150"/>
<dbReference type="InterPro" id="IPR001667">
    <property type="entry name" value="DDH_dom"/>
</dbReference>
<dbReference type="Gene3D" id="3.90.1640.10">
    <property type="entry name" value="inorganic pyrophosphatase (n-terminal core)"/>
    <property type="match status" value="1"/>
</dbReference>
<accession>A0A3G2RAA6</accession>
<dbReference type="SMART" id="SM00267">
    <property type="entry name" value="GGDEF"/>
    <property type="match status" value="1"/>
</dbReference>